<sequence length="367" mass="38481">MTHTTTQDTTTQDTTTQDTTTQHHTAPGQAPAPAAPEAPSEPGVSVLYPSQPLDPRMVAPFAEVARRSPAPARLWMGHSLLFDTLDTFAYLAGAGYRQPFGTSVSLMASRHPFDAAVRARSAAIASGAPFVAGFGTGLPGFVEAMTGQAWESPLTAAREYLGIVGALLRGEQVRTTGRYHQTTGALVPLPVPVPPVHVGLGVLRPRMAEVAGEVADVAITWMTPPAYLAETILPALERGAERAGRPRPRVVTVVHAARDTPGRDLPEMAFNAARGHLAAPHYTDMLRRAGVPVDAADPRAGARALVEAGVFVTGSAEDVAREVAAYHAAGVDEVVLNPAGVLFTEGPQPAVDELEVFLAAAHAEGTR</sequence>
<evidence type="ECO:0000313" key="5">
    <source>
        <dbReference type="Proteomes" id="UP000000322"/>
    </source>
</evidence>
<dbReference type="InterPro" id="IPR050564">
    <property type="entry name" value="F420-G6PD/mer"/>
</dbReference>
<dbReference type="Proteomes" id="UP000000322">
    <property type="component" value="Chromosome"/>
</dbReference>
<name>D1BDX9_SANKS</name>
<dbReference type="OrthoDB" id="3621573at2"/>
<evidence type="ECO:0000259" key="3">
    <source>
        <dbReference type="Pfam" id="PF00296"/>
    </source>
</evidence>
<keyword evidence="5" id="KW-1185">Reference proteome</keyword>
<gene>
    <name evidence="4" type="ordered locus">Sked_33050</name>
</gene>
<dbReference type="KEGG" id="ske:Sked_33050"/>
<evidence type="ECO:0000313" key="4">
    <source>
        <dbReference type="EMBL" id="ACZ23200.1"/>
    </source>
</evidence>
<dbReference type="STRING" id="446469.Sked_33050"/>
<feature type="compositionally biased region" description="Low complexity" evidence="2">
    <location>
        <begin position="1"/>
        <end position="43"/>
    </location>
</feature>
<dbReference type="eggNOG" id="COG2141">
    <property type="taxonomic scope" value="Bacteria"/>
</dbReference>
<dbReference type="PANTHER" id="PTHR43244">
    <property type="match status" value="1"/>
</dbReference>
<dbReference type="HOGENOM" id="CLU_027853_5_4_11"/>
<dbReference type="GO" id="GO:0016705">
    <property type="term" value="F:oxidoreductase activity, acting on paired donors, with incorporation or reduction of molecular oxygen"/>
    <property type="evidence" value="ECO:0007669"/>
    <property type="project" value="InterPro"/>
</dbReference>
<evidence type="ECO:0000256" key="1">
    <source>
        <dbReference type="ARBA" id="ARBA00023002"/>
    </source>
</evidence>
<dbReference type="EMBL" id="CP001819">
    <property type="protein sequence ID" value="ACZ23200.1"/>
    <property type="molecule type" value="Genomic_DNA"/>
</dbReference>
<protein>
    <submittedName>
        <fullName evidence="4">Flavin-dependent oxidoreductase, F420-dependent methylene-tetrahydromethanopterin reductase</fullName>
    </submittedName>
</protein>
<accession>D1BDX9</accession>
<proteinExistence type="predicted"/>
<dbReference type="Gene3D" id="3.20.20.30">
    <property type="entry name" value="Luciferase-like domain"/>
    <property type="match status" value="1"/>
</dbReference>
<dbReference type="RefSeq" id="WP_012868268.1">
    <property type="nucleotide sequence ID" value="NC_013521.1"/>
</dbReference>
<dbReference type="Pfam" id="PF00296">
    <property type="entry name" value="Bac_luciferase"/>
    <property type="match status" value="1"/>
</dbReference>
<dbReference type="InterPro" id="IPR036661">
    <property type="entry name" value="Luciferase-like_sf"/>
</dbReference>
<reference evidence="4 5" key="1">
    <citation type="journal article" date="2009" name="Stand. Genomic Sci.">
        <title>Complete genome sequence of Sanguibacter keddieii type strain (ST-74).</title>
        <authorList>
            <person name="Ivanova N."/>
            <person name="Sikorski J."/>
            <person name="Sims D."/>
            <person name="Brettin T."/>
            <person name="Detter J.C."/>
            <person name="Han C."/>
            <person name="Lapidus A."/>
            <person name="Copeland A."/>
            <person name="Glavina Del Rio T."/>
            <person name="Nolan M."/>
            <person name="Chen F."/>
            <person name="Lucas S."/>
            <person name="Tice H."/>
            <person name="Cheng J.F."/>
            <person name="Bruce D."/>
            <person name="Goodwin L."/>
            <person name="Pitluck S."/>
            <person name="Pati A."/>
            <person name="Mavromatis K."/>
            <person name="Chen A."/>
            <person name="Palaniappan K."/>
            <person name="D'haeseleer P."/>
            <person name="Chain P."/>
            <person name="Bristow J."/>
            <person name="Eisen J.A."/>
            <person name="Markowitz V."/>
            <person name="Hugenholtz P."/>
            <person name="Goker M."/>
            <person name="Pukall R."/>
            <person name="Klenk H.P."/>
            <person name="Kyrpides N.C."/>
        </authorList>
    </citation>
    <scope>NUCLEOTIDE SEQUENCE [LARGE SCALE GENOMIC DNA]</scope>
    <source>
        <strain evidence="5">ATCC 51767 / DSM 10542 / NCFB 3025 / ST-74</strain>
    </source>
</reference>
<evidence type="ECO:0000256" key="2">
    <source>
        <dbReference type="SAM" id="MobiDB-lite"/>
    </source>
</evidence>
<dbReference type="InterPro" id="IPR011251">
    <property type="entry name" value="Luciferase-like_dom"/>
</dbReference>
<organism evidence="4 5">
    <name type="scientific">Sanguibacter keddieii (strain ATCC 51767 / DSM 10542 / NCFB 3025 / ST-74)</name>
    <dbReference type="NCBI Taxonomy" id="446469"/>
    <lineage>
        <taxon>Bacteria</taxon>
        <taxon>Bacillati</taxon>
        <taxon>Actinomycetota</taxon>
        <taxon>Actinomycetes</taxon>
        <taxon>Micrococcales</taxon>
        <taxon>Sanguibacteraceae</taxon>
        <taxon>Sanguibacter</taxon>
    </lineage>
</organism>
<dbReference type="SUPFAM" id="SSF51679">
    <property type="entry name" value="Bacterial luciferase-like"/>
    <property type="match status" value="1"/>
</dbReference>
<keyword evidence="1" id="KW-0560">Oxidoreductase</keyword>
<dbReference type="AlphaFoldDB" id="D1BDX9"/>
<feature type="region of interest" description="Disordered" evidence="2">
    <location>
        <begin position="1"/>
        <end position="49"/>
    </location>
</feature>
<feature type="domain" description="Luciferase-like" evidence="3">
    <location>
        <begin position="74"/>
        <end position="333"/>
    </location>
</feature>
<dbReference type="CDD" id="cd01097">
    <property type="entry name" value="Tetrahydromethanopterin_reductase"/>
    <property type="match status" value="1"/>
</dbReference>
<dbReference type="PANTHER" id="PTHR43244:SF1">
    <property type="entry name" value="5,10-METHYLENETETRAHYDROMETHANOPTERIN REDUCTASE"/>
    <property type="match status" value="1"/>
</dbReference>